<dbReference type="Proteomes" id="UP000053477">
    <property type="component" value="Unassembled WGS sequence"/>
</dbReference>
<protein>
    <recommendedName>
        <fullName evidence="3">F-box domain-containing protein</fullName>
    </recommendedName>
</protein>
<organism evidence="1 2">
    <name type="scientific">Schizopora paradoxa</name>
    <dbReference type="NCBI Taxonomy" id="27342"/>
    <lineage>
        <taxon>Eukaryota</taxon>
        <taxon>Fungi</taxon>
        <taxon>Dikarya</taxon>
        <taxon>Basidiomycota</taxon>
        <taxon>Agaricomycotina</taxon>
        <taxon>Agaricomycetes</taxon>
        <taxon>Hymenochaetales</taxon>
        <taxon>Schizoporaceae</taxon>
        <taxon>Schizopora</taxon>
    </lineage>
</organism>
<sequence length="1173" mass="132349">MVAKIVDESFKSDLFEVVSNWITYNDAIPERWKEDLKLTGPMLYSDLQVLGTSGCSDLVSRARKAMKRLKPLSDTLRELASAIEAESEAVCTNYNAVSNMCSLIFLPDELLARIFEFVVDGDPGLANSARTKAAVTLSHVSQYFRSTALSCAALWSYVSGSSDLDFLCLSRSKDALLDVEMDVDYMNNPRKLVFERSLVNILPYSGRWRSLGFQFTAGQMHSQRVDVCHAFRGLDLRALESLHFNPHGGSLSLGGFRDFQYLDAPNLRHLTSSRFFPLSFPAFANLTTLSVALPLGHISLAYVHNGLSRMKALESFSLELESGLGSGDDQLHGKLELLRVRQLKFEITNRSGGPIKLGSFFSSMSFPGAVELHLKYLMVNDIELDLEFYELGNILQHDMQFPCVERFCLEVNGLTKWGGSLSFSGVLTNYQLKPPQEDMTVVAPLGLLPSLKHLTLCSNGRMLPCLPRRSTLASSLGADNSTSEMPPEELHIVSSLETVTIRAPTRAVTGMSNFVSEILQMQKKRGDWGEFRELVVADVAQVEGGDTCVTVHSKAYTGDSALEWCEERKSVHCLEKKNIRHRTLLLPYLVHNQRHSFKGALPFWQYHAMLAPPKLDHEILENEMQEVLSSWITCKEATPKHWKDAKPINPMRFSELRGLGATGCTRLGAQARKNVLRLTSLSNTLRELSSAIQAESEAAQENFELVTNMCNLIFLPNELLTHIFHFVINGDPGETHLTRSRAAFTLSHVSQYFRRTTLGCSSLWTNISGRYGTDLLSLLRSRDKLLDVAIVVDIASGEELMFEQSSSDALPHSKRWRSLDVQYVAKCRNSRQIFKWNPKTRQAFQELDLRSLESLRITNTNDADNMFKEYREFQHWNSPNLRHLVSMHYFPLSLPGLANLTSLDVTLKPGHVSLADFLRDLSRMKYLEYFALKLEGDESSVGWQERFKKVEFPRVRRLKIEMESQSPHWADVLKVFFASMSFSYTVDLDVKLVGEVIRLYSEDDEPVLALSGEVESIFRHDMQFPIVERFCLEVNGLNIGAANTLRSMEAQLGTISLPVPLSLLPNVKHFTLRSNGCLNPHHLPKSISGGMCDVPALETITIQIIRWAAKNVAFYVQDLLMKQRVSRDWREFRGLTVEDNSLDKKDSEAAKTYTGDNALEWCIRQKQIGKPSM</sequence>
<evidence type="ECO:0000313" key="1">
    <source>
        <dbReference type="EMBL" id="KLO18186.1"/>
    </source>
</evidence>
<reference evidence="1 2" key="1">
    <citation type="submission" date="2015-04" db="EMBL/GenBank/DDBJ databases">
        <title>Complete genome sequence of Schizopora paradoxa KUC8140, a cosmopolitan wood degrader in East Asia.</title>
        <authorList>
            <consortium name="DOE Joint Genome Institute"/>
            <person name="Min B."/>
            <person name="Park H."/>
            <person name="Jang Y."/>
            <person name="Kim J.-J."/>
            <person name="Kim K.H."/>
            <person name="Pangilinan J."/>
            <person name="Lipzen A."/>
            <person name="Riley R."/>
            <person name="Grigoriev I.V."/>
            <person name="Spatafora J.W."/>
            <person name="Choi I.-G."/>
        </authorList>
    </citation>
    <scope>NUCLEOTIDE SEQUENCE [LARGE SCALE GENOMIC DNA]</scope>
    <source>
        <strain evidence="1 2">KUC8140</strain>
    </source>
</reference>
<dbReference type="EMBL" id="KQ085897">
    <property type="protein sequence ID" value="KLO18186.1"/>
    <property type="molecule type" value="Genomic_DNA"/>
</dbReference>
<proteinExistence type="predicted"/>
<dbReference type="OrthoDB" id="3172239at2759"/>
<dbReference type="InParanoid" id="A0A0H2SM72"/>
<evidence type="ECO:0008006" key="3">
    <source>
        <dbReference type="Google" id="ProtNLM"/>
    </source>
</evidence>
<keyword evidence="2" id="KW-1185">Reference proteome</keyword>
<gene>
    <name evidence="1" type="ORF">SCHPADRAFT_936448</name>
</gene>
<name>A0A0H2SM72_9AGAM</name>
<evidence type="ECO:0000313" key="2">
    <source>
        <dbReference type="Proteomes" id="UP000053477"/>
    </source>
</evidence>
<dbReference type="AlphaFoldDB" id="A0A0H2SM72"/>
<accession>A0A0H2SM72</accession>